<comment type="caution">
    <text evidence="2">The sequence shown here is derived from an EMBL/GenBank/DDBJ whole genome shotgun (WGS) entry which is preliminary data.</text>
</comment>
<dbReference type="InterPro" id="IPR036812">
    <property type="entry name" value="NAD(P)_OxRdtase_dom_sf"/>
</dbReference>
<dbReference type="Proteomes" id="UP001500460">
    <property type="component" value="Unassembled WGS sequence"/>
</dbReference>
<evidence type="ECO:0000313" key="3">
    <source>
        <dbReference type="Proteomes" id="UP001500460"/>
    </source>
</evidence>
<organism evidence="2 3">
    <name type="scientific">Streptomyces glaucus</name>
    <dbReference type="NCBI Taxonomy" id="284029"/>
    <lineage>
        <taxon>Bacteria</taxon>
        <taxon>Bacillati</taxon>
        <taxon>Actinomycetota</taxon>
        <taxon>Actinomycetes</taxon>
        <taxon>Kitasatosporales</taxon>
        <taxon>Streptomycetaceae</taxon>
        <taxon>Streptomyces</taxon>
    </lineage>
</organism>
<gene>
    <name evidence="2" type="ORF">GCM10010421_35000</name>
</gene>
<dbReference type="Gene3D" id="3.20.20.100">
    <property type="entry name" value="NADP-dependent oxidoreductase domain"/>
    <property type="match status" value="1"/>
</dbReference>
<reference evidence="3" key="1">
    <citation type="journal article" date="2019" name="Int. J. Syst. Evol. Microbiol.">
        <title>The Global Catalogue of Microorganisms (GCM) 10K type strain sequencing project: providing services to taxonomists for standard genome sequencing and annotation.</title>
        <authorList>
            <consortium name="The Broad Institute Genomics Platform"/>
            <consortium name="The Broad Institute Genome Sequencing Center for Infectious Disease"/>
            <person name="Wu L."/>
            <person name="Ma J."/>
        </authorList>
    </citation>
    <scope>NUCLEOTIDE SEQUENCE [LARGE SCALE GENOMIC DNA]</scope>
    <source>
        <strain evidence="3">JCM 6922</strain>
    </source>
</reference>
<feature type="region of interest" description="Disordered" evidence="1">
    <location>
        <begin position="37"/>
        <end position="90"/>
    </location>
</feature>
<name>A0ABP5X3N8_9ACTN</name>
<dbReference type="EMBL" id="BAAATK010000021">
    <property type="protein sequence ID" value="GAA2441304.1"/>
    <property type="molecule type" value="Genomic_DNA"/>
</dbReference>
<protein>
    <submittedName>
        <fullName evidence="2">Uncharacterized protein</fullName>
    </submittedName>
</protein>
<proteinExistence type="predicted"/>
<dbReference type="RefSeq" id="WP_344604384.1">
    <property type="nucleotide sequence ID" value="NZ_BAAATK010000021.1"/>
</dbReference>
<evidence type="ECO:0000256" key="1">
    <source>
        <dbReference type="SAM" id="MobiDB-lite"/>
    </source>
</evidence>
<evidence type="ECO:0000313" key="2">
    <source>
        <dbReference type="EMBL" id="GAA2441304.1"/>
    </source>
</evidence>
<feature type="compositionally biased region" description="Basic and acidic residues" evidence="1">
    <location>
        <begin position="52"/>
        <end position="61"/>
    </location>
</feature>
<keyword evidence="3" id="KW-1185">Reference proteome</keyword>
<accession>A0ABP5X3N8</accession>
<dbReference type="SUPFAM" id="SSF51430">
    <property type="entry name" value="NAD(P)-linked oxidoreductase"/>
    <property type="match status" value="1"/>
</dbReference>
<sequence length="181" mass="19146">MPDGFSPHEHAEVRTRVAGRDVGLVLPPAHGSWLNRIASGSAAPRRSAPDGTGHRAHDERNAAGAACVRRGNGRAGPRTRFAPGSPSGVEREVLPVAQRHGVGTLASGPLGRRLTGRVRTGERNELRRAGFFQHLNDGHRLDAVERFVPLAEEAGLPLTRLARASATAHPGVTSALVGRAR</sequence>